<evidence type="ECO:0000313" key="3">
    <source>
        <dbReference type="Proteomes" id="UP000799423"/>
    </source>
</evidence>
<dbReference type="EMBL" id="MU006318">
    <property type="protein sequence ID" value="KAF2848449.1"/>
    <property type="molecule type" value="Genomic_DNA"/>
</dbReference>
<accession>A0A6A7B285</accession>
<keyword evidence="3" id="KW-1185">Reference proteome</keyword>
<reference evidence="2" key="1">
    <citation type="submission" date="2020-01" db="EMBL/GenBank/DDBJ databases">
        <authorList>
            <consortium name="DOE Joint Genome Institute"/>
            <person name="Haridas S."/>
            <person name="Albert R."/>
            <person name="Binder M."/>
            <person name="Bloem J."/>
            <person name="Labutti K."/>
            <person name="Salamov A."/>
            <person name="Andreopoulos B."/>
            <person name="Baker S.E."/>
            <person name="Barry K."/>
            <person name="Bills G."/>
            <person name="Bluhm B.H."/>
            <person name="Cannon C."/>
            <person name="Castanera R."/>
            <person name="Culley D.E."/>
            <person name="Daum C."/>
            <person name="Ezra D."/>
            <person name="Gonzalez J.B."/>
            <person name="Henrissat B."/>
            <person name="Kuo A."/>
            <person name="Liang C."/>
            <person name="Lipzen A."/>
            <person name="Lutzoni F."/>
            <person name="Magnuson J."/>
            <person name="Mondo S."/>
            <person name="Nolan M."/>
            <person name="Ohm R."/>
            <person name="Pangilinan J."/>
            <person name="Park H.-J."/>
            <person name="Ramirez L."/>
            <person name="Alfaro M."/>
            <person name="Sun H."/>
            <person name="Tritt A."/>
            <person name="Yoshinaga Y."/>
            <person name="Zwiers L.-H."/>
            <person name="Turgeon B.G."/>
            <person name="Goodwin S.B."/>
            <person name="Spatafora J.W."/>
            <person name="Crous P.W."/>
            <person name="Grigoriev I.V."/>
        </authorList>
    </citation>
    <scope>NUCLEOTIDE SEQUENCE</scope>
    <source>
        <strain evidence="2">IPT5</strain>
    </source>
</reference>
<evidence type="ECO:0000313" key="2">
    <source>
        <dbReference type="EMBL" id="KAF2848449.1"/>
    </source>
</evidence>
<feature type="region of interest" description="Disordered" evidence="1">
    <location>
        <begin position="79"/>
        <end position="101"/>
    </location>
</feature>
<feature type="region of interest" description="Disordered" evidence="1">
    <location>
        <begin position="1"/>
        <end position="30"/>
    </location>
</feature>
<gene>
    <name evidence="2" type="ORF">T440DRAFT_556762</name>
</gene>
<protein>
    <submittedName>
        <fullName evidence="2">Uncharacterized protein</fullName>
    </submittedName>
</protein>
<dbReference type="AlphaFoldDB" id="A0A6A7B285"/>
<feature type="compositionally biased region" description="Polar residues" evidence="1">
    <location>
        <begin position="8"/>
        <end position="23"/>
    </location>
</feature>
<organism evidence="2 3">
    <name type="scientific">Plenodomus tracheiphilus IPT5</name>
    <dbReference type="NCBI Taxonomy" id="1408161"/>
    <lineage>
        <taxon>Eukaryota</taxon>
        <taxon>Fungi</taxon>
        <taxon>Dikarya</taxon>
        <taxon>Ascomycota</taxon>
        <taxon>Pezizomycotina</taxon>
        <taxon>Dothideomycetes</taxon>
        <taxon>Pleosporomycetidae</taxon>
        <taxon>Pleosporales</taxon>
        <taxon>Pleosporineae</taxon>
        <taxon>Leptosphaeriaceae</taxon>
        <taxon>Plenodomus</taxon>
    </lineage>
</organism>
<dbReference type="Proteomes" id="UP000799423">
    <property type="component" value="Unassembled WGS sequence"/>
</dbReference>
<evidence type="ECO:0000256" key="1">
    <source>
        <dbReference type="SAM" id="MobiDB-lite"/>
    </source>
</evidence>
<name>A0A6A7B285_9PLEO</name>
<proteinExistence type="predicted"/>
<sequence length="261" mass="28938">MDSYYEEQGTTNANAGRQYQYPTPHNDDEDDAYVLAMLDEHIAFTLNGAFDSPNLHSAPWSPTSTSDFESEYAFDFTTPPPRPYVPLEPSRPSSSGTIFVDWDESGGKPVVSYRNGTPSPKQPPPLFPGYFHQPLQFRPQVARQGSNATMFVDLDGDGGVQVSYRESGGDTHLQAASLTHTPNQTNPQPTTNTHTMSINITLYPYDSGTMTDQRVYMQTANPMNYIYAPTIPNHLIQTCASPSFYPYTRNHCTGAEGTETL</sequence>
<dbReference type="OrthoDB" id="3801147at2759"/>